<reference evidence="2" key="1">
    <citation type="submission" date="2014-10" db="EMBL/GenBank/DDBJ databases">
        <authorList>
            <person name="Liu L."/>
            <person name="Ji S."/>
            <person name="Ruan Z."/>
            <person name="Fu Y."/>
            <person name="Fu Y."/>
            <person name="Wang Y."/>
            <person name="Yu Y."/>
        </authorList>
    </citation>
    <scope>NUCLEOTIDE SEQUENCE</scope>
    <source>
        <strain evidence="2">A221</strain>
        <plasmid evidence="2">pAZJ221</plasmid>
    </source>
</reference>
<evidence type="ECO:0000313" key="4">
    <source>
        <dbReference type="EMBL" id="MDR8433050.1"/>
    </source>
</evidence>
<evidence type="ECO:0000313" key="2">
    <source>
        <dbReference type="EMBL" id="AJF79937.1"/>
    </source>
</evidence>
<proteinExistence type="predicted"/>
<reference evidence="5 6" key="3">
    <citation type="submission" date="2016-05" db="EMBL/GenBank/DDBJ databases">
        <title>The evolution of Acinetobacter baumannii in vivo.</title>
        <authorList>
            <person name="Hua X."/>
            <person name="Yu Y."/>
        </authorList>
    </citation>
    <scope>NUCLEOTIDE SEQUENCE [LARGE SCALE GENOMIC DNA]</scope>
    <source>
        <strain evidence="5 6">XH647</strain>
    </source>
</reference>
<gene>
    <name evidence="5" type="ORF">A7M90_19455</name>
    <name evidence="4" type="ORF">FPK63_18530</name>
    <name evidence="3" type="ORF">FPK87_19915</name>
    <name evidence="2" type="ORF">NG19_0101</name>
</gene>
<keyword evidence="2" id="KW-0614">Plasmid</keyword>
<evidence type="ECO:0000313" key="5">
    <source>
        <dbReference type="EMBL" id="OIG71375.1"/>
    </source>
</evidence>
<dbReference type="EMBL" id="VMAF01000050">
    <property type="protein sequence ID" value="MDR8433050.1"/>
    <property type="molecule type" value="Genomic_DNA"/>
</dbReference>
<dbReference type="EMBL" id="KM922672">
    <property type="protein sequence ID" value="AJF79937.1"/>
    <property type="molecule type" value="Genomic_DNA"/>
</dbReference>
<geneLocation type="plasmid" evidence="2">
    <name>pAZJ221</name>
</geneLocation>
<dbReference type="Proteomes" id="UP000179937">
    <property type="component" value="Unassembled WGS sequence"/>
</dbReference>
<reference evidence="2" key="2">
    <citation type="journal article" date="2015" name="Antimicrob. Agents Chemother.">
        <title>Dissemination of blaOXA-23 in Acinetobacter spp. in China: Main Roles of Conjugative Plasmid pAZJ221 and Transposon Tn2009.</title>
        <authorList>
            <person name="Liu L.L."/>
            <person name="Ji S.J."/>
            <person name="Ruan Z."/>
            <person name="Fu Y."/>
            <person name="Fu Y.Q."/>
            <person name="Wang Y.F."/>
            <person name="Yu Y.S."/>
        </authorList>
    </citation>
    <scope>NUCLEOTIDE SEQUENCE</scope>
    <source>
        <strain evidence="2">A221</strain>
        <plasmid evidence="2">pAZJ221</plasmid>
    </source>
</reference>
<dbReference type="EMBL" id="VMBB01000053">
    <property type="protein sequence ID" value="MDR8262710.1"/>
    <property type="molecule type" value="Genomic_DNA"/>
</dbReference>
<dbReference type="EMBL" id="LYKI01000030">
    <property type="protein sequence ID" value="OIG71375.1"/>
    <property type="molecule type" value="Genomic_DNA"/>
</dbReference>
<organism evidence="2">
    <name type="scientific">Acinetobacter baumannii</name>
    <dbReference type="NCBI Taxonomy" id="470"/>
    <lineage>
        <taxon>Bacteria</taxon>
        <taxon>Pseudomonadati</taxon>
        <taxon>Pseudomonadota</taxon>
        <taxon>Gammaproteobacteria</taxon>
        <taxon>Moraxellales</taxon>
        <taxon>Moraxellaceae</taxon>
        <taxon>Acinetobacter</taxon>
        <taxon>Acinetobacter calcoaceticus/baumannii complex</taxon>
    </lineage>
</organism>
<evidence type="ECO:0000256" key="1">
    <source>
        <dbReference type="SAM" id="MobiDB-lite"/>
    </source>
</evidence>
<dbReference type="PATRIC" id="fig|470.1292.peg.3436"/>
<accession>A0A0C4Y9F0</accession>
<dbReference type="AlphaFoldDB" id="A0A0C4Y9F0"/>
<evidence type="ECO:0000313" key="6">
    <source>
        <dbReference type="Proteomes" id="UP000179937"/>
    </source>
</evidence>
<sequence>MTGNNTSNKFKAARENKDFVQDVNSDAADPMPKQITVTSRNKSQITLEQNTLSQRERSRVKNGRNLTIPLFAEELLIIETAVESLSQKEDVSINSFIRSIVLDKCKKVIGKDAFDKLNENKLNVVKAKKEK</sequence>
<evidence type="ECO:0000313" key="3">
    <source>
        <dbReference type="EMBL" id="MDR8262710.1"/>
    </source>
</evidence>
<dbReference type="RefSeq" id="WP_000147423.1">
    <property type="nucleotide sequence ID" value="NZ_CP010779.1"/>
</dbReference>
<protein>
    <submittedName>
        <fullName evidence="2">Uncharacterized protein</fullName>
    </submittedName>
</protein>
<name>A0A0C4Y9F0_ACIBA</name>
<reference evidence="3" key="4">
    <citation type="submission" date="2019-07" db="EMBL/GenBank/DDBJ databases">
        <title>Biological characteristics of mucoid Acinetobacter baumannii from a general hospital in China.</title>
        <authorList>
            <person name="Hua X."/>
            <person name="Yu Y."/>
        </authorList>
    </citation>
    <scope>NUCLEOTIDE SEQUENCE</scope>
    <source>
        <strain evidence="3">N41</strain>
        <strain evidence="4">N8</strain>
    </source>
</reference>
<feature type="compositionally biased region" description="Polar residues" evidence="1">
    <location>
        <begin position="35"/>
        <end position="53"/>
    </location>
</feature>
<feature type="region of interest" description="Disordered" evidence="1">
    <location>
        <begin position="21"/>
        <end position="59"/>
    </location>
</feature>